<organism evidence="2">
    <name type="scientific">marine sediment metagenome</name>
    <dbReference type="NCBI Taxonomy" id="412755"/>
    <lineage>
        <taxon>unclassified sequences</taxon>
        <taxon>metagenomes</taxon>
        <taxon>ecological metagenomes</taxon>
    </lineage>
</organism>
<feature type="transmembrane region" description="Helical" evidence="1">
    <location>
        <begin position="32"/>
        <end position="55"/>
    </location>
</feature>
<evidence type="ECO:0000256" key="1">
    <source>
        <dbReference type="SAM" id="Phobius"/>
    </source>
</evidence>
<accession>A0A0F9MXY0</accession>
<name>A0A0F9MXY0_9ZZZZ</name>
<comment type="caution">
    <text evidence="2">The sequence shown here is derived from an EMBL/GenBank/DDBJ whole genome shotgun (WGS) entry which is preliminary data.</text>
</comment>
<protein>
    <submittedName>
        <fullName evidence="2">Uncharacterized protein</fullName>
    </submittedName>
</protein>
<dbReference type="AlphaFoldDB" id="A0A0F9MXY0"/>
<sequence length="68" mass="7658">MNGRWLLLAGAPFSIMAGIAMGQVIGGEHNLLWLLLTLPFLLWNILMGIMLYYSLIRSRRLRISQGGE</sequence>
<keyword evidence="1" id="KW-0472">Membrane</keyword>
<dbReference type="EMBL" id="LAZR01004939">
    <property type="protein sequence ID" value="KKN04262.1"/>
    <property type="molecule type" value="Genomic_DNA"/>
</dbReference>
<evidence type="ECO:0000313" key="2">
    <source>
        <dbReference type="EMBL" id="KKN04262.1"/>
    </source>
</evidence>
<reference evidence="2" key="1">
    <citation type="journal article" date="2015" name="Nature">
        <title>Complex archaea that bridge the gap between prokaryotes and eukaryotes.</title>
        <authorList>
            <person name="Spang A."/>
            <person name="Saw J.H."/>
            <person name="Jorgensen S.L."/>
            <person name="Zaremba-Niedzwiedzka K."/>
            <person name="Martijn J."/>
            <person name="Lind A.E."/>
            <person name="van Eijk R."/>
            <person name="Schleper C."/>
            <person name="Guy L."/>
            <person name="Ettema T.J."/>
        </authorList>
    </citation>
    <scope>NUCLEOTIDE SEQUENCE</scope>
</reference>
<gene>
    <name evidence="2" type="ORF">LCGC14_1099200</name>
</gene>
<proteinExistence type="predicted"/>
<keyword evidence="1" id="KW-1133">Transmembrane helix</keyword>
<keyword evidence="1" id="KW-0812">Transmembrane</keyword>